<dbReference type="EMBL" id="SMZO01000006">
    <property type="protein sequence ID" value="TDL90706.1"/>
    <property type="molecule type" value="Genomic_DNA"/>
</dbReference>
<dbReference type="SUPFAM" id="SSF46689">
    <property type="entry name" value="Homeodomain-like"/>
    <property type="match status" value="1"/>
</dbReference>
<dbReference type="Gene3D" id="3.40.50.300">
    <property type="entry name" value="P-loop containing nucleotide triphosphate hydrolases"/>
    <property type="match status" value="1"/>
</dbReference>
<dbReference type="InterPro" id="IPR003593">
    <property type="entry name" value="AAA+_ATPase"/>
</dbReference>
<dbReference type="InterPro" id="IPR002197">
    <property type="entry name" value="HTH_Fis"/>
</dbReference>
<evidence type="ECO:0000256" key="4">
    <source>
        <dbReference type="ARBA" id="ARBA00022553"/>
    </source>
</evidence>
<dbReference type="PANTHER" id="PTHR32071">
    <property type="entry name" value="TRANSCRIPTIONAL REGULATORY PROTEIN"/>
    <property type="match status" value="1"/>
</dbReference>
<evidence type="ECO:0000256" key="7">
    <source>
        <dbReference type="ARBA" id="ARBA00023012"/>
    </source>
</evidence>
<dbReference type="CDD" id="cd17549">
    <property type="entry name" value="REC_DctD-like"/>
    <property type="match status" value="1"/>
</dbReference>
<dbReference type="SUPFAM" id="SSF52540">
    <property type="entry name" value="P-loop containing nucleoside triphosphate hydrolases"/>
    <property type="match status" value="1"/>
</dbReference>
<evidence type="ECO:0000256" key="1">
    <source>
        <dbReference type="ARBA" id="ARBA00002167"/>
    </source>
</evidence>
<dbReference type="SUPFAM" id="SSF52172">
    <property type="entry name" value="CheY-like"/>
    <property type="match status" value="1"/>
</dbReference>
<dbReference type="Pfam" id="PF02954">
    <property type="entry name" value="HTH_8"/>
    <property type="match status" value="1"/>
</dbReference>
<dbReference type="InterPro" id="IPR009057">
    <property type="entry name" value="Homeodomain-like_sf"/>
</dbReference>
<keyword evidence="5" id="KW-0547">Nucleotide-binding</keyword>
<keyword evidence="9" id="KW-0010">Activator</keyword>
<keyword evidence="15" id="KW-1185">Reference proteome</keyword>
<evidence type="ECO:0000256" key="8">
    <source>
        <dbReference type="ARBA" id="ARBA00023015"/>
    </source>
</evidence>
<dbReference type="AlphaFoldDB" id="A0A4R6B539"/>
<evidence type="ECO:0000256" key="10">
    <source>
        <dbReference type="ARBA" id="ARBA00023163"/>
    </source>
</evidence>
<dbReference type="Gene3D" id="1.10.8.60">
    <property type="match status" value="1"/>
</dbReference>
<dbReference type="Pfam" id="PF25601">
    <property type="entry name" value="AAA_lid_14"/>
    <property type="match status" value="1"/>
</dbReference>
<evidence type="ECO:0000313" key="14">
    <source>
        <dbReference type="EMBL" id="TDL90706.1"/>
    </source>
</evidence>
<evidence type="ECO:0000256" key="2">
    <source>
        <dbReference type="ARBA" id="ARBA00011135"/>
    </source>
</evidence>
<dbReference type="GO" id="GO:0005524">
    <property type="term" value="F:ATP binding"/>
    <property type="evidence" value="ECO:0007669"/>
    <property type="project" value="UniProtKB-KW"/>
</dbReference>
<dbReference type="InterPro" id="IPR058031">
    <property type="entry name" value="AAA_lid_NorR"/>
</dbReference>
<evidence type="ECO:0000313" key="15">
    <source>
        <dbReference type="Proteomes" id="UP000294562"/>
    </source>
</evidence>
<gene>
    <name evidence="14" type="ORF">E2L05_04100</name>
</gene>
<dbReference type="Pfam" id="PF00158">
    <property type="entry name" value="Sigma54_activat"/>
    <property type="match status" value="1"/>
</dbReference>
<evidence type="ECO:0000256" key="6">
    <source>
        <dbReference type="ARBA" id="ARBA00022840"/>
    </source>
</evidence>
<proteinExistence type="predicted"/>
<dbReference type="OrthoDB" id="9802388at2"/>
<keyword evidence="8" id="KW-0805">Transcription regulation</keyword>
<dbReference type="FunFam" id="3.40.50.2300:FF:000018">
    <property type="entry name" value="DNA-binding transcriptional regulator NtrC"/>
    <property type="match status" value="1"/>
</dbReference>
<dbReference type="GO" id="GO:0000160">
    <property type="term" value="P:phosphorelay signal transduction system"/>
    <property type="evidence" value="ECO:0007669"/>
    <property type="project" value="UniProtKB-KW"/>
</dbReference>
<dbReference type="RefSeq" id="WP_133341620.1">
    <property type="nucleotide sequence ID" value="NZ_SMZO01000006.1"/>
</dbReference>
<organism evidence="14 15">
    <name type="scientific">Meridianimarinicoccus aquatilis</name>
    <dbReference type="NCBI Taxonomy" id="2552766"/>
    <lineage>
        <taxon>Bacteria</taxon>
        <taxon>Pseudomonadati</taxon>
        <taxon>Pseudomonadota</taxon>
        <taxon>Alphaproteobacteria</taxon>
        <taxon>Rhodobacterales</taxon>
        <taxon>Paracoccaceae</taxon>
        <taxon>Meridianimarinicoccus</taxon>
    </lineage>
</organism>
<keyword evidence="6" id="KW-0067">ATP-binding</keyword>
<dbReference type="InterPro" id="IPR011006">
    <property type="entry name" value="CheY-like_superfamily"/>
</dbReference>
<evidence type="ECO:0000256" key="5">
    <source>
        <dbReference type="ARBA" id="ARBA00022741"/>
    </source>
</evidence>
<dbReference type="Proteomes" id="UP000294562">
    <property type="component" value="Unassembled WGS sequence"/>
</dbReference>
<evidence type="ECO:0000259" key="12">
    <source>
        <dbReference type="PROSITE" id="PS50045"/>
    </source>
</evidence>
<dbReference type="Pfam" id="PF00072">
    <property type="entry name" value="Response_reg"/>
    <property type="match status" value="1"/>
</dbReference>
<evidence type="ECO:0000259" key="13">
    <source>
        <dbReference type="PROSITE" id="PS50110"/>
    </source>
</evidence>
<accession>A0A4R6B539</accession>
<dbReference type="PROSITE" id="PS00688">
    <property type="entry name" value="SIGMA54_INTERACT_3"/>
    <property type="match status" value="1"/>
</dbReference>
<evidence type="ECO:0000256" key="3">
    <source>
        <dbReference type="ARBA" id="ARBA00015308"/>
    </source>
</evidence>
<dbReference type="InterPro" id="IPR002078">
    <property type="entry name" value="Sigma_54_int"/>
</dbReference>
<evidence type="ECO:0000256" key="9">
    <source>
        <dbReference type="ARBA" id="ARBA00023159"/>
    </source>
</evidence>
<dbReference type="SMART" id="SM00448">
    <property type="entry name" value="REC"/>
    <property type="match status" value="1"/>
</dbReference>
<comment type="caution">
    <text evidence="14">The sequence shown here is derived from an EMBL/GenBank/DDBJ whole genome shotgun (WGS) entry which is preliminary data.</text>
</comment>
<sequence>MTTEHVLFVDDEEHLRLSAEQTLGLADLDVTSLSDAEAALGHVSRNFAGVLVTDIRMGGMDGLTLMQRCLEIDPEFPVILVTGHGDVELAVQTMRDGAYDFLEKPYAPIRLVETVRRALDKRRLTLENRVLRAQVGGRDPIEGRLTGRSEMMIALRQQIRAVAQTEADVLIVGATGTGKEVAARALHRASMRSEAPFVHINCAALPADLIESELFGHEAGAFAGATRARFGKFEHARGGTVFLDEIDSLPGPLQAKLLHAIQNRVISRLGSNELIDLDVRFIAASKRDLEDAAARGDFRSDLLYRLNVVTIRMPELSARREDIPKLFLHLVQEAAARYKRPAPEVPGTLLRTIAARNWPGNVRELRNAAERFALDLDLDITPSAANTSDTASLAEQVAEFEKSLIAGSISAYGGRLKDTYESLGISRKGLYEKMQKHGLSRQDFTDED</sequence>
<dbReference type="GO" id="GO:0043565">
    <property type="term" value="F:sequence-specific DNA binding"/>
    <property type="evidence" value="ECO:0007669"/>
    <property type="project" value="InterPro"/>
</dbReference>
<evidence type="ECO:0000256" key="11">
    <source>
        <dbReference type="PROSITE-ProRule" id="PRU00169"/>
    </source>
</evidence>
<keyword evidence="10" id="KW-0804">Transcription</keyword>
<dbReference type="Gene3D" id="1.10.10.60">
    <property type="entry name" value="Homeodomain-like"/>
    <property type="match status" value="1"/>
</dbReference>
<feature type="domain" description="Sigma-54 factor interaction" evidence="12">
    <location>
        <begin position="145"/>
        <end position="374"/>
    </location>
</feature>
<dbReference type="PROSITE" id="PS50045">
    <property type="entry name" value="SIGMA54_INTERACT_4"/>
    <property type="match status" value="1"/>
</dbReference>
<name>A0A4R6B539_9RHOB</name>
<comment type="subunit">
    <text evidence="2">Interacts with sigma-54.</text>
</comment>
<feature type="modified residue" description="4-aspartylphosphate" evidence="11">
    <location>
        <position position="54"/>
    </location>
</feature>
<dbReference type="InterPro" id="IPR025944">
    <property type="entry name" value="Sigma_54_int_dom_CS"/>
</dbReference>
<dbReference type="GO" id="GO:0006355">
    <property type="term" value="P:regulation of DNA-templated transcription"/>
    <property type="evidence" value="ECO:0007669"/>
    <property type="project" value="InterPro"/>
</dbReference>
<dbReference type="PROSITE" id="PS50110">
    <property type="entry name" value="RESPONSE_REGULATORY"/>
    <property type="match status" value="1"/>
</dbReference>
<dbReference type="CDD" id="cd00009">
    <property type="entry name" value="AAA"/>
    <property type="match status" value="1"/>
</dbReference>
<reference evidence="14 15" key="1">
    <citation type="submission" date="2019-03" db="EMBL/GenBank/DDBJ databases">
        <title>Rhodobacteraceae bacterium SM1902, a new member of the family Rhodobacteraceae isolated from Yantai.</title>
        <authorList>
            <person name="Sun Y."/>
        </authorList>
    </citation>
    <scope>NUCLEOTIDE SEQUENCE [LARGE SCALE GENOMIC DNA]</scope>
    <source>
        <strain evidence="14 15">SM1902</strain>
    </source>
</reference>
<dbReference type="SMART" id="SM00382">
    <property type="entry name" value="AAA"/>
    <property type="match status" value="1"/>
</dbReference>
<dbReference type="InterPro" id="IPR001789">
    <property type="entry name" value="Sig_transdc_resp-reg_receiver"/>
</dbReference>
<keyword evidence="7" id="KW-0902">Two-component regulatory system</keyword>
<dbReference type="InterPro" id="IPR027417">
    <property type="entry name" value="P-loop_NTPase"/>
</dbReference>
<protein>
    <recommendedName>
        <fullName evidence="3">Nif-specific regulatory protein</fullName>
    </recommendedName>
</protein>
<keyword evidence="4 11" id="KW-0597">Phosphoprotein</keyword>
<dbReference type="FunFam" id="3.40.50.300:FF:000006">
    <property type="entry name" value="DNA-binding transcriptional regulator NtrC"/>
    <property type="match status" value="1"/>
</dbReference>
<dbReference type="Gene3D" id="3.40.50.2300">
    <property type="match status" value="1"/>
</dbReference>
<comment type="function">
    <text evidence="1">Required for activation of most nif operons, which are directly involved in nitrogen fixation.</text>
</comment>
<dbReference type="PANTHER" id="PTHR32071:SF57">
    <property type="entry name" value="C4-DICARBOXYLATE TRANSPORT TRANSCRIPTIONAL REGULATORY PROTEIN DCTD"/>
    <property type="match status" value="1"/>
</dbReference>
<feature type="domain" description="Response regulatory" evidence="13">
    <location>
        <begin position="5"/>
        <end position="119"/>
    </location>
</feature>